<dbReference type="EMBL" id="BSFE01000001">
    <property type="protein sequence ID" value="GLK50796.1"/>
    <property type="molecule type" value="Genomic_DNA"/>
</dbReference>
<gene>
    <name evidence="10" type="ORF">GCM10017621_03040</name>
</gene>
<dbReference type="Proteomes" id="UP001143486">
    <property type="component" value="Unassembled WGS sequence"/>
</dbReference>
<dbReference type="InterPro" id="IPR003369">
    <property type="entry name" value="TatA/B/E"/>
</dbReference>
<comment type="caution">
    <text evidence="10">The sequence shown here is derived from an EMBL/GenBank/DDBJ whole genome shotgun (WGS) entry which is preliminary data.</text>
</comment>
<evidence type="ECO:0000256" key="3">
    <source>
        <dbReference type="ARBA" id="ARBA00022475"/>
    </source>
</evidence>
<evidence type="ECO:0000256" key="8">
    <source>
        <dbReference type="ARBA" id="ARBA00023136"/>
    </source>
</evidence>
<keyword evidence="11" id="KW-1185">Reference proteome</keyword>
<dbReference type="AlphaFoldDB" id="A0A9W6IKS8"/>
<accession>A0A9W6IKS8</accession>
<dbReference type="InterPro" id="IPR018448">
    <property type="entry name" value="TatB"/>
</dbReference>
<evidence type="ECO:0000256" key="7">
    <source>
        <dbReference type="ARBA" id="ARBA00023010"/>
    </source>
</evidence>
<keyword evidence="6" id="KW-1133">Transmembrane helix</keyword>
<dbReference type="PRINTS" id="PR01506">
    <property type="entry name" value="TATBPROTEIN"/>
</dbReference>
<dbReference type="Pfam" id="PF02416">
    <property type="entry name" value="TatA_B_E"/>
    <property type="match status" value="1"/>
</dbReference>
<dbReference type="PANTHER" id="PTHR33162:SF1">
    <property type="entry name" value="SEC-INDEPENDENT PROTEIN TRANSLOCASE PROTEIN TATA, CHLOROPLASTIC"/>
    <property type="match status" value="1"/>
</dbReference>
<evidence type="ECO:0000256" key="2">
    <source>
        <dbReference type="ARBA" id="ARBA00022448"/>
    </source>
</evidence>
<reference evidence="10" key="2">
    <citation type="submission" date="2023-01" db="EMBL/GenBank/DDBJ databases">
        <authorList>
            <person name="Sun Q."/>
            <person name="Evtushenko L."/>
        </authorList>
    </citation>
    <scope>NUCLEOTIDE SEQUENCE</scope>
    <source>
        <strain evidence="10">VKM B-1513</strain>
    </source>
</reference>
<dbReference type="GO" id="GO:0043953">
    <property type="term" value="P:protein transport by the Tat complex"/>
    <property type="evidence" value="ECO:0007669"/>
    <property type="project" value="InterPro"/>
</dbReference>
<comment type="subcellular location">
    <subcellularLocation>
        <location evidence="1">Membrane</location>
        <topology evidence="1">Single-pass membrane protein</topology>
    </subcellularLocation>
</comment>
<dbReference type="GO" id="GO:0016020">
    <property type="term" value="C:membrane"/>
    <property type="evidence" value="ECO:0007669"/>
    <property type="project" value="UniProtKB-SubCell"/>
</dbReference>
<reference evidence="10" key="1">
    <citation type="journal article" date="2014" name="Int. J. Syst. Evol. Microbiol.">
        <title>Complete genome sequence of Corynebacterium casei LMG S-19264T (=DSM 44701T), isolated from a smear-ripened cheese.</title>
        <authorList>
            <consortium name="US DOE Joint Genome Institute (JGI-PGF)"/>
            <person name="Walter F."/>
            <person name="Albersmeier A."/>
            <person name="Kalinowski J."/>
            <person name="Ruckert C."/>
        </authorList>
    </citation>
    <scope>NUCLEOTIDE SEQUENCE</scope>
    <source>
        <strain evidence="10">VKM B-1513</strain>
    </source>
</reference>
<evidence type="ECO:0000256" key="6">
    <source>
        <dbReference type="ARBA" id="ARBA00022989"/>
    </source>
</evidence>
<organism evidence="10 11">
    <name type="scientific">Maricaulis virginensis</name>
    <dbReference type="NCBI Taxonomy" id="144022"/>
    <lineage>
        <taxon>Bacteria</taxon>
        <taxon>Pseudomonadati</taxon>
        <taxon>Pseudomonadota</taxon>
        <taxon>Alphaproteobacteria</taxon>
        <taxon>Maricaulales</taxon>
        <taxon>Maricaulaceae</taxon>
        <taxon>Maricaulis</taxon>
    </lineage>
</organism>
<evidence type="ECO:0000256" key="9">
    <source>
        <dbReference type="SAM" id="MobiDB-lite"/>
    </source>
</evidence>
<keyword evidence="8" id="KW-0472">Membrane</keyword>
<evidence type="ECO:0000313" key="11">
    <source>
        <dbReference type="Proteomes" id="UP001143486"/>
    </source>
</evidence>
<name>A0A9W6IKS8_9PROT</name>
<sequence length="119" mass="13192">MSPGIGMPELLVVLVLALVVVGPQQLPVMMRKVGQMMAQMRAMAKDFQNSFEEIGRETELAELRKEIEALKKSNPVEEIRGEVDKVAYEARFGDDEVRQQKIAAAQPEKPASLPERGDG</sequence>
<dbReference type="GO" id="GO:0008320">
    <property type="term" value="F:protein transmembrane transporter activity"/>
    <property type="evidence" value="ECO:0007669"/>
    <property type="project" value="InterPro"/>
</dbReference>
<keyword evidence="5" id="KW-0653">Protein transport</keyword>
<keyword evidence="2" id="KW-0813">Transport</keyword>
<keyword evidence="7" id="KW-0811">Translocation</keyword>
<evidence type="ECO:0000256" key="4">
    <source>
        <dbReference type="ARBA" id="ARBA00022692"/>
    </source>
</evidence>
<evidence type="ECO:0000256" key="5">
    <source>
        <dbReference type="ARBA" id="ARBA00022927"/>
    </source>
</evidence>
<dbReference type="Gene3D" id="1.20.5.3310">
    <property type="match status" value="1"/>
</dbReference>
<proteinExistence type="predicted"/>
<protein>
    <recommendedName>
        <fullName evidence="12">Sec-independent protein translocase protein TatB</fullName>
    </recommendedName>
</protein>
<dbReference type="PANTHER" id="PTHR33162">
    <property type="entry name" value="SEC-INDEPENDENT PROTEIN TRANSLOCASE PROTEIN TATA, CHLOROPLASTIC"/>
    <property type="match status" value="1"/>
</dbReference>
<evidence type="ECO:0000256" key="1">
    <source>
        <dbReference type="ARBA" id="ARBA00004167"/>
    </source>
</evidence>
<keyword evidence="3" id="KW-1003">Cell membrane</keyword>
<evidence type="ECO:0008006" key="12">
    <source>
        <dbReference type="Google" id="ProtNLM"/>
    </source>
</evidence>
<evidence type="ECO:0000313" key="10">
    <source>
        <dbReference type="EMBL" id="GLK50796.1"/>
    </source>
</evidence>
<dbReference type="NCBIfam" id="TIGR01410">
    <property type="entry name" value="tatB"/>
    <property type="match status" value="1"/>
</dbReference>
<keyword evidence="4" id="KW-0812">Transmembrane</keyword>
<feature type="region of interest" description="Disordered" evidence="9">
    <location>
        <begin position="100"/>
        <end position="119"/>
    </location>
</feature>
<dbReference type="RefSeq" id="WP_271185193.1">
    <property type="nucleotide sequence ID" value="NZ_BSFE01000001.1"/>
</dbReference>